<protein>
    <submittedName>
        <fullName evidence="3">Uncharacterized protein</fullName>
    </submittedName>
</protein>
<evidence type="ECO:0000256" key="2">
    <source>
        <dbReference type="SAM" id="SignalP"/>
    </source>
</evidence>
<evidence type="ECO:0000313" key="4">
    <source>
        <dbReference type="Proteomes" id="UP000199412"/>
    </source>
</evidence>
<organism evidence="3 4">
    <name type="scientific">Rhodospira trueperi</name>
    <dbReference type="NCBI Taxonomy" id="69960"/>
    <lineage>
        <taxon>Bacteria</taxon>
        <taxon>Pseudomonadati</taxon>
        <taxon>Pseudomonadota</taxon>
        <taxon>Alphaproteobacteria</taxon>
        <taxon>Rhodospirillales</taxon>
        <taxon>Rhodospirillaceae</taxon>
        <taxon>Rhodospira</taxon>
    </lineage>
</organism>
<feature type="chain" id="PRO_5011449343" evidence="2">
    <location>
        <begin position="27"/>
        <end position="306"/>
    </location>
</feature>
<feature type="signal peptide" evidence="2">
    <location>
        <begin position="1"/>
        <end position="26"/>
    </location>
</feature>
<reference evidence="3 4" key="1">
    <citation type="submission" date="2016-10" db="EMBL/GenBank/DDBJ databases">
        <authorList>
            <person name="de Groot N.N."/>
        </authorList>
    </citation>
    <scope>NUCLEOTIDE SEQUENCE [LARGE SCALE GENOMIC DNA]</scope>
    <source>
        <strain evidence="3 4">ATCC 700224</strain>
    </source>
</reference>
<dbReference type="AlphaFoldDB" id="A0A1G7CIN8"/>
<keyword evidence="4" id="KW-1185">Reference proteome</keyword>
<gene>
    <name evidence="3" type="ORF">SAMN05421720_10692</name>
</gene>
<accession>A0A1G7CIN8</accession>
<keyword evidence="2" id="KW-0732">Signal</keyword>
<dbReference type="OrthoDB" id="2080452at2"/>
<evidence type="ECO:0000256" key="1">
    <source>
        <dbReference type="SAM" id="MobiDB-lite"/>
    </source>
</evidence>
<dbReference type="RefSeq" id="WP_092785596.1">
    <property type="nucleotide sequence ID" value="NZ_FNAP01000006.1"/>
</dbReference>
<proteinExistence type="predicted"/>
<evidence type="ECO:0000313" key="3">
    <source>
        <dbReference type="EMBL" id="SDE39111.1"/>
    </source>
</evidence>
<name>A0A1G7CIN8_9PROT</name>
<feature type="region of interest" description="Disordered" evidence="1">
    <location>
        <begin position="109"/>
        <end position="130"/>
    </location>
</feature>
<dbReference type="EMBL" id="FNAP01000006">
    <property type="protein sequence ID" value="SDE39111.1"/>
    <property type="molecule type" value="Genomic_DNA"/>
</dbReference>
<sequence length="306" mass="32933">MPVRLPVLSALAPAVALVLLVTPAEAQGPQEKLDALIRDLNSLIDKGAQRNLADPWYLDELRGLSGRYGETWPRVLMDHTFDSQSGTPDAPWRVRQGAMQVDWTRGLRSQVETAAARPAQDSSRPSDEEVVREIVGGLLGQALGAGQSRSQQQDANQPDPTQPALAVADLSITNAFRLKAEISGRDMPGAADGGLELGVYQPGNAGYRLVLQPAESGRRGRIDLIAVSGRGSARLLDSAEIDAPFLKDEAISLVWARHPGGRTSVSVNDTRVMNVEDRSFNDPFAGVMIVNTGGDWAVKWMTIHGT</sequence>
<dbReference type="Proteomes" id="UP000199412">
    <property type="component" value="Unassembled WGS sequence"/>
</dbReference>